<name>J9CJU4_9ZZZZ</name>
<proteinExistence type="predicted"/>
<dbReference type="EMBL" id="AMCI01003419">
    <property type="protein sequence ID" value="EJX00356.1"/>
    <property type="molecule type" value="Genomic_DNA"/>
</dbReference>
<evidence type="ECO:0000313" key="1">
    <source>
        <dbReference type="EMBL" id="EJX00356.1"/>
    </source>
</evidence>
<organism evidence="1">
    <name type="scientific">gut metagenome</name>
    <dbReference type="NCBI Taxonomy" id="749906"/>
    <lineage>
        <taxon>unclassified sequences</taxon>
        <taxon>metagenomes</taxon>
        <taxon>organismal metagenomes</taxon>
    </lineage>
</organism>
<reference evidence="1" key="1">
    <citation type="journal article" date="2012" name="PLoS ONE">
        <title>Gene sets for utilization of primary and secondary nutrition supplies in the distal gut of endangered iberian lynx.</title>
        <authorList>
            <person name="Alcaide M."/>
            <person name="Messina E."/>
            <person name="Richter M."/>
            <person name="Bargiela R."/>
            <person name="Peplies J."/>
            <person name="Huws S.A."/>
            <person name="Newbold C.J."/>
            <person name="Golyshin P.N."/>
            <person name="Simon M.A."/>
            <person name="Lopez G."/>
            <person name="Yakimov M.M."/>
            <person name="Ferrer M."/>
        </authorList>
    </citation>
    <scope>NUCLEOTIDE SEQUENCE</scope>
</reference>
<protein>
    <submittedName>
        <fullName evidence="1">Uncharacterized protein</fullName>
    </submittedName>
</protein>
<dbReference type="AlphaFoldDB" id="J9CJU4"/>
<gene>
    <name evidence="1" type="ORF">EVA_11539</name>
</gene>
<accession>J9CJU4</accession>
<comment type="caution">
    <text evidence="1">The sequence shown here is derived from an EMBL/GenBank/DDBJ whole genome shotgun (WGS) entry which is preliminary data.</text>
</comment>
<sequence length="107" mass="12298">MFFFKTFNAVSLLLPVDYAVEIFVTQGEIAERREFKSLLYCLQHRRSGGETHIGYPHGYGFKTLVRLYICKRNNIGGYGVFSAAVKNSGKIIFHILQFSLSVYDYDD</sequence>